<evidence type="ECO:0000313" key="10">
    <source>
        <dbReference type="EMBL" id="MCU4744798.1"/>
    </source>
</evidence>
<dbReference type="Pfam" id="PF08271">
    <property type="entry name" value="Zn_Ribbon_TF"/>
    <property type="match status" value="1"/>
</dbReference>
<name>A0AAP2Z571_9EURY</name>
<keyword evidence="3" id="KW-0677">Repeat</keyword>
<dbReference type="RefSeq" id="WP_338006594.1">
    <property type="nucleotide sequence ID" value="NZ_JAOPKA010000049.1"/>
</dbReference>
<feature type="compositionally biased region" description="Basic and acidic residues" evidence="8">
    <location>
        <begin position="53"/>
        <end position="66"/>
    </location>
</feature>
<feature type="domain" description="Cyclin-like" evidence="9">
    <location>
        <begin position="127"/>
        <end position="208"/>
    </location>
</feature>
<organism evidence="10 11">
    <name type="scientific">Natronoglomus mannanivorans</name>
    <dbReference type="NCBI Taxonomy" id="2979990"/>
    <lineage>
        <taxon>Archaea</taxon>
        <taxon>Methanobacteriati</taxon>
        <taxon>Methanobacteriota</taxon>
        <taxon>Stenosarchaea group</taxon>
        <taxon>Halobacteria</taxon>
        <taxon>Halobacteriales</taxon>
        <taxon>Natrialbaceae</taxon>
        <taxon>Natronoglomus</taxon>
    </lineage>
</organism>
<evidence type="ECO:0000256" key="6">
    <source>
        <dbReference type="ARBA" id="ARBA00023015"/>
    </source>
</evidence>
<gene>
    <name evidence="10" type="ORF">OB960_25915</name>
</gene>
<dbReference type="EMBL" id="JAOPKA010000049">
    <property type="protein sequence ID" value="MCU4744798.1"/>
    <property type="molecule type" value="Genomic_DNA"/>
</dbReference>
<evidence type="ECO:0000259" key="9">
    <source>
        <dbReference type="SMART" id="SM00385"/>
    </source>
</evidence>
<dbReference type="GO" id="GO:0008270">
    <property type="term" value="F:zinc ion binding"/>
    <property type="evidence" value="ECO:0007669"/>
    <property type="project" value="UniProtKB-KW"/>
</dbReference>
<dbReference type="PANTHER" id="PTHR11618">
    <property type="entry name" value="TRANSCRIPTION INITIATION FACTOR IIB-RELATED"/>
    <property type="match status" value="1"/>
</dbReference>
<keyword evidence="4" id="KW-0863">Zinc-finger</keyword>
<keyword evidence="7" id="KW-0804">Transcription</keyword>
<feature type="region of interest" description="Disordered" evidence="8">
    <location>
        <begin position="53"/>
        <end position="102"/>
    </location>
</feature>
<evidence type="ECO:0000256" key="2">
    <source>
        <dbReference type="ARBA" id="ARBA00013932"/>
    </source>
</evidence>
<dbReference type="Gene3D" id="1.10.472.170">
    <property type="match status" value="1"/>
</dbReference>
<dbReference type="InterPro" id="IPR013150">
    <property type="entry name" value="TFIIB_cyclin"/>
</dbReference>
<dbReference type="InterPro" id="IPR036915">
    <property type="entry name" value="Cyclin-like_sf"/>
</dbReference>
<evidence type="ECO:0000256" key="7">
    <source>
        <dbReference type="ARBA" id="ARBA00023163"/>
    </source>
</evidence>
<dbReference type="Gene3D" id="1.10.472.10">
    <property type="entry name" value="Cyclin-like"/>
    <property type="match status" value="1"/>
</dbReference>
<sequence>MATREIYTTTFDEDVQTTTDCPDCGGSVRTSTGETICEECGLVLKDTQLDRGPDWNRYDERTEKRTGAPLTPTRHDRGLSTEIGRFQDGNGHSLSSRKRRQLNRLRREQSRARWQSKANRNLGYGLGEVRRLSSSLGFGERLRDQACVLFRRAHSERLCIGRSLEAVAAASVYAACRCTGLGRSRTEIAACARCDLGRLTNAYNVLNVALKLPAQPISVADRIPKVATELEVPERVRRRALELAQKATDAGITVGCRPSGVAAGCLYLAAERCGLCLSQREIADVAGVSPTTLRSRRDELLGI</sequence>
<dbReference type="InterPro" id="IPR013137">
    <property type="entry name" value="Znf_TFIIB"/>
</dbReference>
<dbReference type="PROSITE" id="PS00782">
    <property type="entry name" value="TFIIB"/>
    <property type="match status" value="1"/>
</dbReference>
<dbReference type="AlphaFoldDB" id="A0AAP2Z571"/>
<keyword evidence="4" id="KW-0479">Metal-binding</keyword>
<evidence type="ECO:0000256" key="8">
    <source>
        <dbReference type="SAM" id="MobiDB-lite"/>
    </source>
</evidence>
<dbReference type="Proteomes" id="UP001321018">
    <property type="component" value="Unassembled WGS sequence"/>
</dbReference>
<evidence type="ECO:0000313" key="11">
    <source>
        <dbReference type="Proteomes" id="UP001321018"/>
    </source>
</evidence>
<dbReference type="SUPFAM" id="SSF47954">
    <property type="entry name" value="Cyclin-like"/>
    <property type="match status" value="2"/>
</dbReference>
<dbReference type="Pfam" id="PF00382">
    <property type="entry name" value="TFIIB"/>
    <property type="match status" value="2"/>
</dbReference>
<keyword evidence="5" id="KW-0862">Zinc</keyword>
<keyword evidence="6" id="KW-0805">Transcription regulation</keyword>
<dbReference type="SMART" id="SM00385">
    <property type="entry name" value="CYCLIN"/>
    <property type="match status" value="2"/>
</dbReference>
<reference evidence="10" key="1">
    <citation type="submission" date="2022-09" db="EMBL/GenBank/DDBJ databases">
        <title>Enrichment on poylsaccharides allowed isolation of novel metabolic and taxonomic groups of Haloarchaea.</title>
        <authorList>
            <person name="Sorokin D.Y."/>
            <person name="Elcheninov A.G."/>
            <person name="Khizhniak T.V."/>
            <person name="Kolganova T.V."/>
            <person name="Kublanov I.V."/>
        </authorList>
    </citation>
    <scope>NUCLEOTIDE SEQUENCE</scope>
    <source>
        <strain evidence="10">AArc-xg1-1</strain>
    </source>
</reference>
<proteinExistence type="inferred from homology"/>
<dbReference type="InterPro" id="IPR023486">
    <property type="entry name" value="TFIIB_CS"/>
</dbReference>
<evidence type="ECO:0000256" key="3">
    <source>
        <dbReference type="ARBA" id="ARBA00022737"/>
    </source>
</evidence>
<protein>
    <recommendedName>
        <fullName evidence="2">Transcription initiation factor IIB</fullName>
    </recommendedName>
</protein>
<dbReference type="InterPro" id="IPR000812">
    <property type="entry name" value="TFIIB"/>
</dbReference>
<dbReference type="GO" id="GO:0097550">
    <property type="term" value="C:transcription preinitiation complex"/>
    <property type="evidence" value="ECO:0007669"/>
    <property type="project" value="TreeGrafter"/>
</dbReference>
<dbReference type="GO" id="GO:0070897">
    <property type="term" value="P:transcription preinitiation complex assembly"/>
    <property type="evidence" value="ECO:0007669"/>
    <property type="project" value="InterPro"/>
</dbReference>
<comment type="caution">
    <text evidence="10">The sequence shown here is derived from an EMBL/GenBank/DDBJ whole genome shotgun (WGS) entry which is preliminary data.</text>
</comment>
<evidence type="ECO:0000256" key="4">
    <source>
        <dbReference type="ARBA" id="ARBA00022771"/>
    </source>
</evidence>
<dbReference type="PANTHER" id="PTHR11618:SF13">
    <property type="entry name" value="TRANSCRIPTION INITIATION FACTOR IIB"/>
    <property type="match status" value="1"/>
</dbReference>
<feature type="domain" description="Cyclin-like" evidence="9">
    <location>
        <begin position="221"/>
        <end position="302"/>
    </location>
</feature>
<dbReference type="GO" id="GO:0017025">
    <property type="term" value="F:TBP-class protein binding"/>
    <property type="evidence" value="ECO:0007669"/>
    <property type="project" value="InterPro"/>
</dbReference>
<evidence type="ECO:0000256" key="5">
    <source>
        <dbReference type="ARBA" id="ARBA00022833"/>
    </source>
</evidence>
<dbReference type="PRINTS" id="PR00685">
    <property type="entry name" value="TIFACTORIIB"/>
</dbReference>
<comment type="similarity">
    <text evidence="1">Belongs to the TFIIB family.</text>
</comment>
<accession>A0AAP2Z571</accession>
<evidence type="ECO:0000256" key="1">
    <source>
        <dbReference type="ARBA" id="ARBA00010857"/>
    </source>
</evidence>
<dbReference type="InterPro" id="IPR013763">
    <property type="entry name" value="Cyclin-like_dom"/>
</dbReference>
<dbReference type="SUPFAM" id="SSF57783">
    <property type="entry name" value="Zinc beta-ribbon"/>
    <property type="match status" value="1"/>
</dbReference>